<dbReference type="AlphaFoldDB" id="A0A183A4X3"/>
<evidence type="ECO:0000256" key="5">
    <source>
        <dbReference type="ARBA" id="ARBA00022801"/>
    </source>
</evidence>
<dbReference type="SUPFAM" id="SSF56672">
    <property type="entry name" value="DNA/RNA polymerases"/>
    <property type="match status" value="1"/>
</dbReference>
<dbReference type="GO" id="GO:0004519">
    <property type="term" value="F:endonuclease activity"/>
    <property type="evidence" value="ECO:0007669"/>
    <property type="project" value="UniProtKB-KW"/>
</dbReference>
<evidence type="ECO:0000313" key="10">
    <source>
        <dbReference type="WBParaSite" id="ECPE_0000200801-mRNA-1"/>
    </source>
</evidence>
<evidence type="ECO:0000256" key="3">
    <source>
        <dbReference type="ARBA" id="ARBA00022722"/>
    </source>
</evidence>
<feature type="domain" description="Reverse transcriptase RNase H-like" evidence="7">
    <location>
        <begin position="4"/>
        <end position="65"/>
    </location>
</feature>
<evidence type="ECO:0000256" key="4">
    <source>
        <dbReference type="ARBA" id="ARBA00022759"/>
    </source>
</evidence>
<proteinExistence type="predicted"/>
<keyword evidence="1" id="KW-0808">Transferase</keyword>
<evidence type="ECO:0000259" key="7">
    <source>
        <dbReference type="Pfam" id="PF17917"/>
    </source>
</evidence>
<evidence type="ECO:0000256" key="2">
    <source>
        <dbReference type="ARBA" id="ARBA00022695"/>
    </source>
</evidence>
<gene>
    <name evidence="8" type="ORF">ECPE_LOCUS2008</name>
</gene>
<dbReference type="EMBL" id="UZAN01039373">
    <property type="protein sequence ID" value="VDP65115.1"/>
    <property type="molecule type" value="Genomic_DNA"/>
</dbReference>
<accession>A0A183A4X3</accession>
<dbReference type="PANTHER" id="PTHR37984">
    <property type="entry name" value="PROTEIN CBG26694"/>
    <property type="match status" value="1"/>
</dbReference>
<dbReference type="Pfam" id="PF17917">
    <property type="entry name" value="RT_RNaseH"/>
    <property type="match status" value="1"/>
</dbReference>
<evidence type="ECO:0000313" key="8">
    <source>
        <dbReference type="EMBL" id="VDP65115.1"/>
    </source>
</evidence>
<keyword evidence="3" id="KW-0540">Nuclease</keyword>
<dbReference type="GO" id="GO:0003964">
    <property type="term" value="F:RNA-directed DNA polymerase activity"/>
    <property type="evidence" value="ECO:0007669"/>
    <property type="project" value="UniProtKB-KW"/>
</dbReference>
<dbReference type="WBParaSite" id="ECPE_0000200801-mRNA-1">
    <property type="protein sequence ID" value="ECPE_0000200801-mRNA-1"/>
    <property type="gene ID" value="ECPE_0000200801"/>
</dbReference>
<keyword evidence="5" id="KW-0378">Hydrolase</keyword>
<dbReference type="OrthoDB" id="6250588at2759"/>
<keyword evidence="6" id="KW-0695">RNA-directed DNA polymerase</keyword>
<keyword evidence="4" id="KW-0255">Endonuclease</keyword>
<dbReference type="GO" id="GO:0016787">
    <property type="term" value="F:hydrolase activity"/>
    <property type="evidence" value="ECO:0007669"/>
    <property type="project" value="UniProtKB-KW"/>
</dbReference>
<keyword evidence="2" id="KW-0548">Nucleotidyltransferase</keyword>
<protein>
    <submittedName>
        <fullName evidence="10">RT_RNaseH domain-containing protein</fullName>
    </submittedName>
</protein>
<dbReference type="InterPro" id="IPR043502">
    <property type="entry name" value="DNA/RNA_pol_sf"/>
</dbReference>
<evidence type="ECO:0000256" key="1">
    <source>
        <dbReference type="ARBA" id="ARBA00022679"/>
    </source>
</evidence>
<organism evidence="10">
    <name type="scientific">Echinostoma caproni</name>
    <dbReference type="NCBI Taxonomy" id="27848"/>
    <lineage>
        <taxon>Eukaryota</taxon>
        <taxon>Metazoa</taxon>
        <taxon>Spiralia</taxon>
        <taxon>Lophotrochozoa</taxon>
        <taxon>Platyhelminthes</taxon>
        <taxon>Trematoda</taxon>
        <taxon>Digenea</taxon>
        <taxon>Plagiorchiida</taxon>
        <taxon>Echinostomata</taxon>
        <taxon>Echinostomatoidea</taxon>
        <taxon>Echinostomatidae</taxon>
        <taxon>Echinostoma</taxon>
    </lineage>
</organism>
<reference evidence="8 9" key="2">
    <citation type="submission" date="2018-11" db="EMBL/GenBank/DDBJ databases">
        <authorList>
            <consortium name="Pathogen Informatics"/>
        </authorList>
    </citation>
    <scope>NUCLEOTIDE SEQUENCE [LARGE SCALE GENOMIC DNA]</scope>
    <source>
        <strain evidence="8 9">Egypt</strain>
    </source>
</reference>
<dbReference type="InterPro" id="IPR050951">
    <property type="entry name" value="Retrovirus_Pol_polyprotein"/>
</dbReference>
<dbReference type="PANTHER" id="PTHR37984:SF8">
    <property type="entry name" value="CCHC-TYPE DOMAIN-CONTAINING PROTEIN"/>
    <property type="match status" value="1"/>
</dbReference>
<dbReference type="Proteomes" id="UP000272942">
    <property type="component" value="Unassembled WGS sequence"/>
</dbReference>
<reference evidence="10" key="1">
    <citation type="submission" date="2016-06" db="UniProtKB">
        <authorList>
            <consortium name="WormBaseParasite"/>
        </authorList>
    </citation>
    <scope>IDENTIFICATION</scope>
</reference>
<sequence>MACDQSYSQIKKQMLAIVYAPEKFSDYTFGRFTHMYSDHKPLIMIVDKPLHRARRRLQPMLIRLKKCNYELHYEQGKHMFVADTLSRATLPDTGKEQKLESVNAALPVTQFEMSHIQTANTDDPSMQKLKT</sequence>
<keyword evidence="9" id="KW-1185">Reference proteome</keyword>
<evidence type="ECO:0000256" key="6">
    <source>
        <dbReference type="ARBA" id="ARBA00022918"/>
    </source>
</evidence>
<dbReference type="InterPro" id="IPR041373">
    <property type="entry name" value="RT_RNaseH"/>
</dbReference>
<name>A0A183A4X3_9TREM</name>
<evidence type="ECO:0000313" key="9">
    <source>
        <dbReference type="Proteomes" id="UP000272942"/>
    </source>
</evidence>